<accession>A0A4S8IVL0</accession>
<evidence type="ECO:0000313" key="2">
    <source>
        <dbReference type="Proteomes" id="UP000317650"/>
    </source>
</evidence>
<sequence length="190" mass="20516">MQAVSSLSLSLSRHSILGPQMRSDGAVRVTAEVWSDGVAVITICNPPVLALAPDSASSRGFYVFNLDLQLSGVLVVVVIAGLKEEFTEALNRRDLSLLPDVLKLVVTNFRSPGSVLVFDLTDLDLVGQKAHNVFQACGITKRFGNDAGDILLELLQIFSPVVVTMGTSFSFFLLVKSENRSHLFSFSDAT</sequence>
<gene>
    <name evidence="1" type="ORF">C4D60_Mb10t08550</name>
</gene>
<dbReference type="AlphaFoldDB" id="A0A4S8IVL0"/>
<organism evidence="1 2">
    <name type="scientific">Musa balbisiana</name>
    <name type="common">Banana</name>
    <dbReference type="NCBI Taxonomy" id="52838"/>
    <lineage>
        <taxon>Eukaryota</taxon>
        <taxon>Viridiplantae</taxon>
        <taxon>Streptophyta</taxon>
        <taxon>Embryophyta</taxon>
        <taxon>Tracheophyta</taxon>
        <taxon>Spermatophyta</taxon>
        <taxon>Magnoliopsida</taxon>
        <taxon>Liliopsida</taxon>
        <taxon>Zingiberales</taxon>
        <taxon>Musaceae</taxon>
        <taxon>Musa</taxon>
    </lineage>
</organism>
<dbReference type="EMBL" id="PYDT01000008">
    <property type="protein sequence ID" value="THU52878.1"/>
    <property type="molecule type" value="Genomic_DNA"/>
</dbReference>
<dbReference type="Proteomes" id="UP000317650">
    <property type="component" value="Chromosome 10"/>
</dbReference>
<protein>
    <submittedName>
        <fullName evidence="1">Uncharacterized protein</fullName>
    </submittedName>
</protein>
<name>A0A4S8IVL0_MUSBA</name>
<evidence type="ECO:0000313" key="1">
    <source>
        <dbReference type="EMBL" id="THU52878.1"/>
    </source>
</evidence>
<proteinExistence type="predicted"/>
<comment type="caution">
    <text evidence="1">The sequence shown here is derived from an EMBL/GenBank/DDBJ whole genome shotgun (WGS) entry which is preliminary data.</text>
</comment>
<reference evidence="1 2" key="1">
    <citation type="journal article" date="2019" name="Nat. Plants">
        <title>Genome sequencing of Musa balbisiana reveals subgenome evolution and function divergence in polyploid bananas.</title>
        <authorList>
            <person name="Yao X."/>
        </authorList>
    </citation>
    <scope>NUCLEOTIDE SEQUENCE [LARGE SCALE GENOMIC DNA]</scope>
    <source>
        <strain evidence="2">cv. DH-PKW</strain>
        <tissue evidence="1">Leaves</tissue>
    </source>
</reference>
<keyword evidence="2" id="KW-1185">Reference proteome</keyword>